<evidence type="ECO:0000256" key="1">
    <source>
        <dbReference type="SAM" id="MobiDB-lite"/>
    </source>
</evidence>
<keyword evidence="3" id="KW-1185">Reference proteome</keyword>
<sequence>MTARNDDRPEGRPEPTRTTGGTDAEGTGAGSARAGGAGAGSTDAGGVAHRGVRDAGATTPVVLASGHLVDRPDRPSPRFPPSRVPWVTDLVGGALDEWRVGPGAIVICGGARGADIIAAEEGHSRGARVVLCLALPPEEFERRSVDLPGTEWRERFRRLLKVAEVRQLPEGVVDASADGEVFDRANEWMIDMAHRLARRPYAVVVWDGQPGDGRGGTSDLIRQLGYPADDPRIRVIDPTPPG</sequence>
<feature type="region of interest" description="Disordered" evidence="1">
    <location>
        <begin position="1"/>
        <end position="50"/>
    </location>
</feature>
<reference evidence="2 3" key="1">
    <citation type="submission" date="2017-06" db="EMBL/GenBank/DDBJ databases">
        <authorList>
            <person name="Kim H.J."/>
            <person name="Triplett B.A."/>
        </authorList>
    </citation>
    <scope>NUCLEOTIDE SEQUENCE [LARGE SCALE GENOMIC DNA]</scope>
    <source>
        <strain evidence="2 3">CGMCC 4.2132</strain>
    </source>
</reference>
<name>A0A239E8R5_9ACTN</name>
<proteinExistence type="predicted"/>
<dbReference type="Gene3D" id="3.40.50.450">
    <property type="match status" value="1"/>
</dbReference>
<protein>
    <submittedName>
        <fullName evidence="2">Uncharacterized protein</fullName>
    </submittedName>
</protein>
<feature type="compositionally biased region" description="Low complexity" evidence="1">
    <location>
        <begin position="16"/>
        <end position="26"/>
    </location>
</feature>
<evidence type="ECO:0000313" key="2">
    <source>
        <dbReference type="EMBL" id="SNS41016.1"/>
    </source>
</evidence>
<dbReference type="EMBL" id="FZOD01000009">
    <property type="protein sequence ID" value="SNS41016.1"/>
    <property type="molecule type" value="Genomic_DNA"/>
</dbReference>
<accession>A0A239E8R5</accession>
<feature type="compositionally biased region" description="Basic and acidic residues" evidence="1">
    <location>
        <begin position="1"/>
        <end position="15"/>
    </location>
</feature>
<evidence type="ECO:0000313" key="3">
    <source>
        <dbReference type="Proteomes" id="UP000198282"/>
    </source>
</evidence>
<dbReference type="Proteomes" id="UP000198282">
    <property type="component" value="Unassembled WGS sequence"/>
</dbReference>
<gene>
    <name evidence="2" type="ORF">SAMN05216276_100924</name>
</gene>
<dbReference type="AlphaFoldDB" id="A0A239E8R5"/>
<feature type="compositionally biased region" description="Gly residues" evidence="1">
    <location>
        <begin position="27"/>
        <end position="39"/>
    </location>
</feature>
<organism evidence="2 3">
    <name type="scientific">Streptosporangium subroseum</name>
    <dbReference type="NCBI Taxonomy" id="106412"/>
    <lineage>
        <taxon>Bacteria</taxon>
        <taxon>Bacillati</taxon>
        <taxon>Actinomycetota</taxon>
        <taxon>Actinomycetes</taxon>
        <taxon>Streptosporangiales</taxon>
        <taxon>Streptosporangiaceae</taxon>
        <taxon>Streptosporangium</taxon>
    </lineage>
</organism>